<dbReference type="OrthoDB" id="9810247at2"/>
<dbReference type="Gene3D" id="3.40.50.150">
    <property type="entry name" value="Vaccinia Virus protein VP39"/>
    <property type="match status" value="1"/>
</dbReference>
<dbReference type="PANTHER" id="PTHR43861">
    <property type="entry name" value="TRANS-ACONITATE 2-METHYLTRANSFERASE-RELATED"/>
    <property type="match status" value="1"/>
</dbReference>
<dbReference type="Pfam" id="PF08241">
    <property type="entry name" value="Methyltransf_11"/>
    <property type="match status" value="1"/>
</dbReference>
<keyword evidence="2" id="KW-0489">Methyltransferase</keyword>
<evidence type="ECO:0000313" key="3">
    <source>
        <dbReference type="Proteomes" id="UP000000328"/>
    </source>
</evidence>
<dbReference type="CDD" id="cd02440">
    <property type="entry name" value="AdoMet_MTases"/>
    <property type="match status" value="1"/>
</dbReference>
<dbReference type="HOGENOM" id="CLU_1077241_0_0_11"/>
<dbReference type="PATRIC" id="fig|749927.5.peg.1697"/>
<proteinExistence type="predicted"/>
<dbReference type="GO" id="GO:0008757">
    <property type="term" value="F:S-adenosylmethionine-dependent methyltransferase activity"/>
    <property type="evidence" value="ECO:0007669"/>
    <property type="project" value="InterPro"/>
</dbReference>
<reference evidence="2 3" key="1">
    <citation type="journal article" date="2010" name="Cell Res.">
        <title>Complete genome sequence of the rifamycin SV-producing Amycolatopsis mediterranei U32 revealed its genetic characteristics in phylogeny and metabolism.</title>
        <authorList>
            <person name="Zhao W."/>
            <person name="Zhong Y."/>
            <person name="Yuan H."/>
            <person name="Wang J."/>
            <person name="Zheng H."/>
            <person name="Wang Y."/>
            <person name="Cen X."/>
            <person name="Xu F."/>
            <person name="Bai J."/>
            <person name="Han X."/>
            <person name="Lu G."/>
            <person name="Zhu Y."/>
            <person name="Shao Z."/>
            <person name="Yan H."/>
            <person name="Li C."/>
            <person name="Peng N."/>
            <person name="Zhang Z."/>
            <person name="Zhang Y."/>
            <person name="Lin W."/>
            <person name="Fan Y."/>
            <person name="Qin Z."/>
            <person name="Hu Y."/>
            <person name="Zhu B."/>
            <person name="Wang S."/>
            <person name="Ding X."/>
            <person name="Zhao G.P."/>
        </authorList>
    </citation>
    <scope>NUCLEOTIDE SEQUENCE [LARGE SCALE GENOMIC DNA]</scope>
    <source>
        <strain evidence="3">U-32</strain>
    </source>
</reference>
<dbReference type="EMBL" id="CP002000">
    <property type="protein sequence ID" value="ADJ43462.1"/>
    <property type="molecule type" value="Genomic_DNA"/>
</dbReference>
<feature type="domain" description="Methyltransferase type 11" evidence="1">
    <location>
        <begin position="67"/>
        <end position="158"/>
    </location>
</feature>
<keyword evidence="2" id="KW-0808">Transferase</keyword>
<evidence type="ECO:0000259" key="1">
    <source>
        <dbReference type="Pfam" id="PF08241"/>
    </source>
</evidence>
<dbReference type="KEGG" id="amd:AMED_1650"/>
<gene>
    <name evidence="2" type="ordered locus">AMED_1650</name>
</gene>
<dbReference type="AlphaFoldDB" id="A0A0H3CXU5"/>
<protein>
    <submittedName>
        <fullName evidence="2">Methyltransferase</fullName>
    </submittedName>
</protein>
<dbReference type="eggNOG" id="COG2227">
    <property type="taxonomic scope" value="Bacteria"/>
</dbReference>
<organism evidence="2 3">
    <name type="scientific">Amycolatopsis mediterranei (strain U-32)</name>
    <dbReference type="NCBI Taxonomy" id="749927"/>
    <lineage>
        <taxon>Bacteria</taxon>
        <taxon>Bacillati</taxon>
        <taxon>Actinomycetota</taxon>
        <taxon>Actinomycetes</taxon>
        <taxon>Pseudonocardiales</taxon>
        <taxon>Pseudonocardiaceae</taxon>
        <taxon>Amycolatopsis</taxon>
    </lineage>
</organism>
<evidence type="ECO:0000313" key="2">
    <source>
        <dbReference type="EMBL" id="ADJ43462.1"/>
    </source>
</evidence>
<dbReference type="InterPro" id="IPR013216">
    <property type="entry name" value="Methyltransf_11"/>
</dbReference>
<dbReference type="Proteomes" id="UP000000328">
    <property type="component" value="Chromosome"/>
</dbReference>
<dbReference type="InterPro" id="IPR029063">
    <property type="entry name" value="SAM-dependent_MTases_sf"/>
</dbReference>
<dbReference type="GO" id="GO:0032259">
    <property type="term" value="P:methylation"/>
    <property type="evidence" value="ECO:0007669"/>
    <property type="project" value="UniProtKB-KW"/>
</dbReference>
<dbReference type="SUPFAM" id="SSF53335">
    <property type="entry name" value="S-adenosyl-L-methionine-dependent methyltransferases"/>
    <property type="match status" value="1"/>
</dbReference>
<sequence>MTTERDGGAGRDTARVAEVTTPATRAEALHLTGERTVPGIAEENYWFRRHEAAYAALLPHCADAMVLEAGCGEGYGASLLATTARRVLALDYDIPTTEHVARRYPEVAVARANLAFLPIRDGAVDVVANFQVIEHLWDQAGFLAECRRVLSPNGKLLVTTPNRLTFTPDSDTPLNPFHTRELAPSELAGLLTDAGFAVESLHGLHHGQAVRALDERYGGSIIDAQLDVVMGKLPGQAEWPEALLADVAAIEATGFDIHGEDLDASLDLIAVAVRR</sequence>
<name>A0A0H3CXU5_AMYMU</name>
<accession>A0A0H3CXU5</accession>